<dbReference type="GeneID" id="78342879"/>
<dbReference type="Proteomes" id="UP000318946">
    <property type="component" value="Chromosome"/>
</dbReference>
<evidence type="ECO:0008006" key="3">
    <source>
        <dbReference type="Google" id="ProtNLM"/>
    </source>
</evidence>
<dbReference type="Gene3D" id="2.180.10.10">
    <property type="entry name" value="RHS repeat-associated core"/>
    <property type="match status" value="1"/>
</dbReference>
<evidence type="ECO:0000313" key="2">
    <source>
        <dbReference type="Proteomes" id="UP000318946"/>
    </source>
</evidence>
<dbReference type="PANTHER" id="PTHR32305:SF15">
    <property type="entry name" value="PROTEIN RHSA-RELATED"/>
    <property type="match status" value="1"/>
</dbReference>
<dbReference type="OrthoDB" id="1005287at2"/>
<dbReference type="KEGG" id="acou:A5CBH24_21610"/>
<dbReference type="InterPro" id="IPR022385">
    <property type="entry name" value="Rhs_assc_core"/>
</dbReference>
<keyword evidence="2" id="KW-1185">Reference proteome</keyword>
<dbReference type="EMBL" id="AP019735">
    <property type="protein sequence ID" value="BBL04848.1"/>
    <property type="molecule type" value="Genomic_DNA"/>
</dbReference>
<sequence length="381" mass="42137">MVYHWRYDAIDSFESTSFGGGRIVGTDSGSEVHYFLTDHLGSTRVVAKVTPTERIDLDRKDYYPFGKTWEQPDMPASDNRYTFSGKEFQQTYSSSALYLDFGARFYDPDGVVFIQQDPLLEKYYSIGQYNYCAGNPVNRIDHNGAEWYSYQEEYEDGNGEIRTRTSYKYVNGVMSEREMQEGGYTYLGVTYDTGDTYYSLSGAEIPYVTGISIQSKEQQQKTQKSQKRKNKKINKVIESLKFVSGTGGTLSTAASLYDKPLTFGSEYIIINEGGTIVRNTNRVYTSTGKIATNIGTGIFYASVFTDIAGFATGGQTAGETAGNIAINTIIWRVGMKSPQTALATGLALMIFAPVPPAIVGSGGPAIIAPDNTRIIKTYPIH</sequence>
<reference evidence="2" key="1">
    <citation type="submission" date="2019-06" db="EMBL/GenBank/DDBJ databases">
        <title>Alistipes onderdonkii subsp. vulgaris subsp. nov., Alistipes dispar sp. nov. and Alistipes communis sp. nov., isolated from human faeces, and creation of Alistipes onderdonkii subsp. onderdonkii subsp. nov.</title>
        <authorList>
            <person name="Sakamoto M."/>
            <person name="Ikeyama N."/>
            <person name="Ogata Y."/>
            <person name="Suda W."/>
            <person name="Iino T."/>
            <person name="Hattori M."/>
            <person name="Ohkuma M."/>
        </authorList>
    </citation>
    <scope>NUCLEOTIDE SEQUENCE [LARGE SCALE GENOMIC DNA]</scope>
    <source>
        <strain evidence="2">5CBH24</strain>
    </source>
</reference>
<dbReference type="InterPro" id="IPR050708">
    <property type="entry name" value="T6SS_VgrG/RHS"/>
</dbReference>
<name>A0A4Y1WXK9_9BACT</name>
<protein>
    <recommendedName>
        <fullName evidence="3">RHS repeat-associated core domain-containing protein</fullName>
    </recommendedName>
</protein>
<gene>
    <name evidence="1" type="ORF">A5CBH24_21610</name>
</gene>
<dbReference type="PANTHER" id="PTHR32305">
    <property type="match status" value="1"/>
</dbReference>
<dbReference type="NCBIfam" id="TIGR03696">
    <property type="entry name" value="Rhs_assc_core"/>
    <property type="match status" value="1"/>
</dbReference>
<organism evidence="1 2">
    <name type="scientific">Alistipes communis</name>
    <dbReference type="NCBI Taxonomy" id="2585118"/>
    <lineage>
        <taxon>Bacteria</taxon>
        <taxon>Pseudomonadati</taxon>
        <taxon>Bacteroidota</taxon>
        <taxon>Bacteroidia</taxon>
        <taxon>Bacteroidales</taxon>
        <taxon>Rikenellaceae</taxon>
        <taxon>Alistipes</taxon>
    </lineage>
</organism>
<dbReference type="RefSeq" id="WP_141413175.1">
    <property type="nucleotide sequence ID" value="NZ_AP019735.1"/>
</dbReference>
<accession>A0A4Y1WXK9</accession>
<proteinExistence type="predicted"/>
<dbReference type="AlphaFoldDB" id="A0A4Y1WXK9"/>
<evidence type="ECO:0000313" key="1">
    <source>
        <dbReference type="EMBL" id="BBL04848.1"/>
    </source>
</evidence>